<feature type="domain" description="DDE Tnp4" evidence="3">
    <location>
        <begin position="2"/>
        <end position="54"/>
    </location>
</feature>
<keyword evidence="5" id="KW-1185">Reference proteome</keyword>
<dbReference type="EMBL" id="JACHJI010000005">
    <property type="protein sequence ID" value="MBB4899375.1"/>
    <property type="molecule type" value="Genomic_DNA"/>
</dbReference>
<name>A0A7W7PSF3_9ACTN</name>
<dbReference type="Proteomes" id="UP000579523">
    <property type="component" value="Unassembled WGS sequence"/>
</dbReference>
<dbReference type="Pfam" id="PF13359">
    <property type="entry name" value="DDE_Tnp_4"/>
    <property type="match status" value="1"/>
</dbReference>
<evidence type="ECO:0000313" key="4">
    <source>
        <dbReference type="EMBL" id="MBB4899375.1"/>
    </source>
</evidence>
<dbReference type="InterPro" id="IPR027806">
    <property type="entry name" value="HARBI1_dom"/>
</dbReference>
<protein>
    <recommendedName>
        <fullName evidence="3">DDE Tnp4 domain-containing protein</fullName>
    </recommendedName>
</protein>
<organism evidence="4 5">
    <name type="scientific">Streptomyces griseomycini</name>
    <dbReference type="NCBI Taxonomy" id="66895"/>
    <lineage>
        <taxon>Bacteria</taxon>
        <taxon>Bacillati</taxon>
        <taxon>Actinomycetota</taxon>
        <taxon>Actinomycetes</taxon>
        <taxon>Kitasatosporales</taxon>
        <taxon>Streptomycetaceae</taxon>
        <taxon>Streptomyces</taxon>
    </lineage>
</organism>
<evidence type="ECO:0000259" key="3">
    <source>
        <dbReference type="Pfam" id="PF13359"/>
    </source>
</evidence>
<comment type="caution">
    <text evidence="4">The sequence shown here is derived from an EMBL/GenBank/DDBJ whole genome shotgun (WGS) entry which is preliminary data.</text>
</comment>
<comment type="cofactor">
    <cofactor evidence="1">
        <name>a divalent metal cation</name>
        <dbReference type="ChEBI" id="CHEBI:60240"/>
    </cofactor>
</comment>
<keyword evidence="2" id="KW-0479">Metal-binding</keyword>
<proteinExistence type="predicted"/>
<dbReference type="AlphaFoldDB" id="A0A7W7PSF3"/>
<dbReference type="GO" id="GO:0046872">
    <property type="term" value="F:metal ion binding"/>
    <property type="evidence" value="ECO:0007669"/>
    <property type="project" value="UniProtKB-KW"/>
</dbReference>
<evidence type="ECO:0000256" key="2">
    <source>
        <dbReference type="ARBA" id="ARBA00022723"/>
    </source>
</evidence>
<evidence type="ECO:0000256" key="1">
    <source>
        <dbReference type="ARBA" id="ARBA00001968"/>
    </source>
</evidence>
<sequence>MSQVLADPFGRLLWASAALPGAAHDIKAARARGVIDALAEVGLVRYGDKGYQGAGGTF</sequence>
<accession>A0A7W7PSF3</accession>
<evidence type="ECO:0000313" key="5">
    <source>
        <dbReference type="Proteomes" id="UP000579523"/>
    </source>
</evidence>
<reference evidence="4 5" key="1">
    <citation type="submission" date="2020-08" db="EMBL/GenBank/DDBJ databases">
        <title>Genomic Encyclopedia of Type Strains, Phase III (KMG-III): the genomes of soil and plant-associated and newly described type strains.</title>
        <authorList>
            <person name="Whitman W."/>
        </authorList>
    </citation>
    <scope>NUCLEOTIDE SEQUENCE [LARGE SCALE GENOMIC DNA]</scope>
    <source>
        <strain evidence="4 5">CECT 3273</strain>
    </source>
</reference>
<gene>
    <name evidence="4" type="ORF">FHS37_003435</name>
</gene>